<protein>
    <submittedName>
        <fullName evidence="1">Uncharacterized protein</fullName>
    </submittedName>
</protein>
<reference evidence="1" key="1">
    <citation type="submission" date="2014-09" db="EMBL/GenBank/DDBJ databases">
        <authorList>
            <person name="Magalhaes I.L.F."/>
            <person name="Oliveira U."/>
            <person name="Santos F.R."/>
            <person name="Vidigal T.H.D.A."/>
            <person name="Brescovit A.D."/>
            <person name="Santos A.J."/>
        </authorList>
    </citation>
    <scope>NUCLEOTIDE SEQUENCE</scope>
    <source>
        <tissue evidence="1">Shoot tissue taken approximately 20 cm above the soil surface</tissue>
    </source>
</reference>
<dbReference type="EMBL" id="GBRH01216263">
    <property type="protein sequence ID" value="JAD81632.1"/>
    <property type="molecule type" value="Transcribed_RNA"/>
</dbReference>
<accession>A0A0A9DD34</accession>
<sequence>MHIDWHKSAKKLIYPWNHMTSFLLRCNAPSLRISKQAASCSFVIFKSVSMDIYVRHR</sequence>
<reference evidence="1" key="2">
    <citation type="journal article" date="2015" name="Data Brief">
        <title>Shoot transcriptome of the giant reed, Arundo donax.</title>
        <authorList>
            <person name="Barrero R.A."/>
            <person name="Guerrero F.D."/>
            <person name="Moolhuijzen P."/>
            <person name="Goolsby J.A."/>
            <person name="Tidwell J."/>
            <person name="Bellgard S.E."/>
            <person name="Bellgard M.I."/>
        </authorList>
    </citation>
    <scope>NUCLEOTIDE SEQUENCE</scope>
    <source>
        <tissue evidence="1">Shoot tissue taken approximately 20 cm above the soil surface</tissue>
    </source>
</reference>
<name>A0A0A9DD34_ARUDO</name>
<evidence type="ECO:0000313" key="1">
    <source>
        <dbReference type="EMBL" id="JAD81632.1"/>
    </source>
</evidence>
<proteinExistence type="predicted"/>
<organism evidence="1">
    <name type="scientific">Arundo donax</name>
    <name type="common">Giant reed</name>
    <name type="synonym">Donax arundinaceus</name>
    <dbReference type="NCBI Taxonomy" id="35708"/>
    <lineage>
        <taxon>Eukaryota</taxon>
        <taxon>Viridiplantae</taxon>
        <taxon>Streptophyta</taxon>
        <taxon>Embryophyta</taxon>
        <taxon>Tracheophyta</taxon>
        <taxon>Spermatophyta</taxon>
        <taxon>Magnoliopsida</taxon>
        <taxon>Liliopsida</taxon>
        <taxon>Poales</taxon>
        <taxon>Poaceae</taxon>
        <taxon>PACMAD clade</taxon>
        <taxon>Arundinoideae</taxon>
        <taxon>Arundineae</taxon>
        <taxon>Arundo</taxon>
    </lineage>
</organism>
<dbReference type="AlphaFoldDB" id="A0A0A9DD34"/>